<gene>
    <name evidence="2" type="ORF">A8709_15945</name>
</gene>
<feature type="transmembrane region" description="Helical" evidence="1">
    <location>
        <begin position="12"/>
        <end position="34"/>
    </location>
</feature>
<dbReference type="EMBL" id="LYPC01000014">
    <property type="protein sequence ID" value="OCT15752.1"/>
    <property type="molecule type" value="Genomic_DNA"/>
</dbReference>
<proteinExistence type="predicted"/>
<comment type="caution">
    <text evidence="2">The sequence shown here is derived from an EMBL/GenBank/DDBJ whole genome shotgun (WGS) entry which is preliminary data.</text>
</comment>
<keyword evidence="1" id="KW-1133">Transmembrane helix</keyword>
<reference evidence="3" key="1">
    <citation type="submission" date="2016-05" db="EMBL/GenBank/DDBJ databases">
        <title>Paenibacillus oryzae. sp. nov., isolated from the rice root.</title>
        <authorList>
            <person name="Zhang J."/>
            <person name="Zhang X."/>
        </authorList>
    </citation>
    <scope>NUCLEOTIDE SEQUENCE [LARGE SCALE GENOMIC DNA]</scope>
    <source>
        <strain evidence="3">KCTC13222</strain>
    </source>
</reference>
<organism evidence="2 3">
    <name type="scientific">Paenibacillus pectinilyticus</name>
    <dbReference type="NCBI Taxonomy" id="512399"/>
    <lineage>
        <taxon>Bacteria</taxon>
        <taxon>Bacillati</taxon>
        <taxon>Bacillota</taxon>
        <taxon>Bacilli</taxon>
        <taxon>Bacillales</taxon>
        <taxon>Paenibacillaceae</taxon>
        <taxon>Paenibacillus</taxon>
    </lineage>
</organism>
<accession>A0A1C1A5C7</accession>
<evidence type="ECO:0008006" key="4">
    <source>
        <dbReference type="Google" id="ProtNLM"/>
    </source>
</evidence>
<evidence type="ECO:0000256" key="1">
    <source>
        <dbReference type="SAM" id="Phobius"/>
    </source>
</evidence>
<keyword evidence="1" id="KW-0472">Membrane</keyword>
<feature type="transmembrane region" description="Helical" evidence="1">
    <location>
        <begin position="57"/>
        <end position="77"/>
    </location>
</feature>
<dbReference type="Proteomes" id="UP000093309">
    <property type="component" value="Unassembled WGS sequence"/>
</dbReference>
<evidence type="ECO:0000313" key="2">
    <source>
        <dbReference type="EMBL" id="OCT15752.1"/>
    </source>
</evidence>
<name>A0A1C1A5C7_9BACL</name>
<protein>
    <recommendedName>
        <fullName evidence="4">YggT family protein</fullName>
    </recommendedName>
</protein>
<sequence>MWGIFGLMFIDFLIAFFKSFWAGSFTPALVLGYLKDVLYYVLPLNFLLSMVSIDPTVWALVVFYFIGGLAVMIKYVLDIIKRFQ</sequence>
<dbReference type="AlphaFoldDB" id="A0A1C1A5C7"/>
<keyword evidence="3" id="KW-1185">Reference proteome</keyword>
<evidence type="ECO:0000313" key="3">
    <source>
        <dbReference type="Proteomes" id="UP000093309"/>
    </source>
</evidence>
<keyword evidence="1" id="KW-0812">Transmembrane</keyword>